<name>A0A815CCL5_9BILA</name>
<gene>
    <name evidence="1" type="ORF">ZHD862_LOCUS27050</name>
</gene>
<sequence>MIRNISDEEFHAINTLKNNKEIIISRADKGNAIIIMDRKNYMEKIQQILQLKQPKGIKREELVKLIRKAAKLIMNGFSIPVNSIENLAPDGQLFIEMCKRDKKFCELVTARAPGTDFGCYHFWVEELIHERGPWREQVSTHGIRKTRCSYNLTLMRELRDKYGIRHYEISVNQSKISG</sequence>
<accession>A0A815CCL5</accession>
<protein>
    <submittedName>
        <fullName evidence="1">Uncharacterized protein</fullName>
    </submittedName>
</protein>
<evidence type="ECO:0000313" key="1">
    <source>
        <dbReference type="EMBL" id="CAF1283360.1"/>
    </source>
</evidence>
<comment type="caution">
    <text evidence="1">The sequence shown here is derived from an EMBL/GenBank/DDBJ whole genome shotgun (WGS) entry which is preliminary data.</text>
</comment>
<proteinExistence type="predicted"/>
<dbReference type="AlphaFoldDB" id="A0A815CCL5"/>
<dbReference type="EMBL" id="CAJNOT010002090">
    <property type="protein sequence ID" value="CAF1283360.1"/>
    <property type="molecule type" value="Genomic_DNA"/>
</dbReference>
<evidence type="ECO:0000313" key="2">
    <source>
        <dbReference type="Proteomes" id="UP000663864"/>
    </source>
</evidence>
<dbReference type="Proteomes" id="UP000663864">
    <property type="component" value="Unassembled WGS sequence"/>
</dbReference>
<reference evidence="1" key="1">
    <citation type="submission" date="2021-02" db="EMBL/GenBank/DDBJ databases">
        <authorList>
            <person name="Nowell W R."/>
        </authorList>
    </citation>
    <scope>NUCLEOTIDE SEQUENCE</scope>
</reference>
<organism evidence="1 2">
    <name type="scientific">Rotaria sordida</name>
    <dbReference type="NCBI Taxonomy" id="392033"/>
    <lineage>
        <taxon>Eukaryota</taxon>
        <taxon>Metazoa</taxon>
        <taxon>Spiralia</taxon>
        <taxon>Gnathifera</taxon>
        <taxon>Rotifera</taxon>
        <taxon>Eurotatoria</taxon>
        <taxon>Bdelloidea</taxon>
        <taxon>Philodinida</taxon>
        <taxon>Philodinidae</taxon>
        <taxon>Rotaria</taxon>
    </lineage>
</organism>